<keyword evidence="1" id="KW-0175">Coiled coil</keyword>
<feature type="coiled-coil region" evidence="1">
    <location>
        <begin position="450"/>
        <end position="491"/>
    </location>
</feature>
<dbReference type="Proteomes" id="UP000235786">
    <property type="component" value="Unassembled WGS sequence"/>
</dbReference>
<keyword evidence="4" id="KW-1185">Reference proteome</keyword>
<evidence type="ECO:0000313" key="3">
    <source>
        <dbReference type="EMBL" id="PMD47861.1"/>
    </source>
</evidence>
<feature type="coiled-coil region" evidence="1">
    <location>
        <begin position="308"/>
        <end position="371"/>
    </location>
</feature>
<feature type="compositionally biased region" description="Polar residues" evidence="2">
    <location>
        <begin position="136"/>
        <end position="145"/>
    </location>
</feature>
<feature type="compositionally biased region" description="Low complexity" evidence="2">
    <location>
        <begin position="185"/>
        <end position="215"/>
    </location>
</feature>
<evidence type="ECO:0000256" key="1">
    <source>
        <dbReference type="SAM" id="Coils"/>
    </source>
</evidence>
<gene>
    <name evidence="3" type="ORF">L207DRAFT_506787</name>
</gene>
<dbReference type="AlphaFoldDB" id="A0A2J6SAS4"/>
<evidence type="ECO:0000313" key="4">
    <source>
        <dbReference type="Proteomes" id="UP000235786"/>
    </source>
</evidence>
<reference evidence="3 4" key="1">
    <citation type="submission" date="2016-04" db="EMBL/GenBank/DDBJ databases">
        <title>A degradative enzymes factory behind the ericoid mycorrhizal symbiosis.</title>
        <authorList>
            <consortium name="DOE Joint Genome Institute"/>
            <person name="Martino E."/>
            <person name="Morin E."/>
            <person name="Grelet G."/>
            <person name="Kuo A."/>
            <person name="Kohler A."/>
            <person name="Daghino S."/>
            <person name="Barry K."/>
            <person name="Choi C."/>
            <person name="Cichocki N."/>
            <person name="Clum A."/>
            <person name="Copeland A."/>
            <person name="Hainaut M."/>
            <person name="Haridas S."/>
            <person name="Labutti K."/>
            <person name="Lindquist E."/>
            <person name="Lipzen A."/>
            <person name="Khouja H.-R."/>
            <person name="Murat C."/>
            <person name="Ohm R."/>
            <person name="Olson A."/>
            <person name="Spatafora J."/>
            <person name="Veneault-Fourrey C."/>
            <person name="Henrissat B."/>
            <person name="Grigoriev I."/>
            <person name="Martin F."/>
            <person name="Perotto S."/>
        </authorList>
    </citation>
    <scope>NUCLEOTIDE SEQUENCE [LARGE SCALE GENOMIC DNA]</scope>
    <source>
        <strain evidence="3 4">F</strain>
    </source>
</reference>
<proteinExistence type="predicted"/>
<sequence length="512" mass="57655">MVRFDCPAYNDFIQYLCKIAKPRGGAKYIERPQIRSTGENAFDLRAGKLIKNLFGQLVKDGILSTVSTSSATEGKTPYKLETTRFNASDYSSRPKSTYTSSWIASFMQGIRRSPAVKEAMEDLEAFLLIRSRTDHTSQTIDSNQPDSEHSYLTPPCPKIDKPQTRLFLAASPVTPRTSLKRPRSSSDASSSPVRDGSSSPTRHSTPSSSPQSSQSLVLESNDRSKKLRIDDTIVVGPPEKPVGCGKQADNLDKADEGDVDGENSLLDYILGRLEPIPGLQTVSELLQDEMDTISTSYRAQDSRFKLLEENLQKTSERSKLKLNNLQKECTSQHDELIKSLDADRNNQSEVFAKLERTLAKVETKLGTVEETVNKEILNARIDKQCQSLATSSGNTTSYDKLKARCRKLEDRFITLQQSTTSEERKHRLLEGNTKYTRQLNESVNSWKAQCDKEHTEAKLLKQQMQALEKRSSAMEKMLQDQQRLIEALSARIPHQRDTGTVFETPLKEFWQS</sequence>
<dbReference type="EMBL" id="KZ613938">
    <property type="protein sequence ID" value="PMD47861.1"/>
    <property type="molecule type" value="Genomic_DNA"/>
</dbReference>
<feature type="compositionally biased region" description="Basic and acidic residues" evidence="2">
    <location>
        <begin position="220"/>
        <end position="231"/>
    </location>
</feature>
<dbReference type="OrthoDB" id="10464339at2759"/>
<organism evidence="3 4">
    <name type="scientific">Hyaloscypha variabilis (strain UAMH 11265 / GT02V1 / F)</name>
    <name type="common">Meliniomyces variabilis</name>
    <dbReference type="NCBI Taxonomy" id="1149755"/>
    <lineage>
        <taxon>Eukaryota</taxon>
        <taxon>Fungi</taxon>
        <taxon>Dikarya</taxon>
        <taxon>Ascomycota</taxon>
        <taxon>Pezizomycotina</taxon>
        <taxon>Leotiomycetes</taxon>
        <taxon>Helotiales</taxon>
        <taxon>Hyaloscyphaceae</taxon>
        <taxon>Hyaloscypha</taxon>
        <taxon>Hyaloscypha variabilis</taxon>
    </lineage>
</organism>
<feature type="region of interest" description="Disordered" evidence="2">
    <location>
        <begin position="134"/>
        <end position="258"/>
    </location>
</feature>
<accession>A0A2J6SAS4</accession>
<protein>
    <submittedName>
        <fullName evidence="3">Uncharacterized protein</fullName>
    </submittedName>
</protein>
<name>A0A2J6SAS4_HYAVF</name>
<evidence type="ECO:0000256" key="2">
    <source>
        <dbReference type="SAM" id="MobiDB-lite"/>
    </source>
</evidence>